<dbReference type="SUPFAM" id="SSF103473">
    <property type="entry name" value="MFS general substrate transporter"/>
    <property type="match status" value="1"/>
</dbReference>
<dbReference type="EMBL" id="CAKXAJ010025166">
    <property type="protein sequence ID" value="CAH2235968.1"/>
    <property type="molecule type" value="Genomic_DNA"/>
</dbReference>
<feature type="transmembrane region" description="Helical" evidence="5">
    <location>
        <begin position="48"/>
        <end position="69"/>
    </location>
</feature>
<dbReference type="InterPro" id="IPR005828">
    <property type="entry name" value="MFS_sugar_transport-like"/>
</dbReference>
<dbReference type="PANTHER" id="PTHR48021">
    <property type="match status" value="1"/>
</dbReference>
<feature type="transmembrane region" description="Helical" evidence="5">
    <location>
        <begin position="110"/>
        <end position="129"/>
    </location>
</feature>
<evidence type="ECO:0000313" key="7">
    <source>
        <dbReference type="EMBL" id="CAH2235968.1"/>
    </source>
</evidence>
<organism evidence="7 8">
    <name type="scientific">Pararge aegeria aegeria</name>
    <dbReference type="NCBI Taxonomy" id="348720"/>
    <lineage>
        <taxon>Eukaryota</taxon>
        <taxon>Metazoa</taxon>
        <taxon>Ecdysozoa</taxon>
        <taxon>Arthropoda</taxon>
        <taxon>Hexapoda</taxon>
        <taxon>Insecta</taxon>
        <taxon>Pterygota</taxon>
        <taxon>Neoptera</taxon>
        <taxon>Endopterygota</taxon>
        <taxon>Lepidoptera</taxon>
        <taxon>Glossata</taxon>
        <taxon>Ditrysia</taxon>
        <taxon>Papilionoidea</taxon>
        <taxon>Nymphalidae</taxon>
        <taxon>Satyrinae</taxon>
        <taxon>Satyrini</taxon>
        <taxon>Parargina</taxon>
        <taxon>Pararge</taxon>
    </lineage>
</organism>
<dbReference type="OrthoDB" id="6133115at2759"/>
<dbReference type="PROSITE" id="PS50850">
    <property type="entry name" value="MFS"/>
    <property type="match status" value="1"/>
</dbReference>
<feature type="transmembrane region" description="Helical" evidence="5">
    <location>
        <begin position="196"/>
        <end position="217"/>
    </location>
</feature>
<sequence>MTLVCSIGFMAAATASDKIGRRWPYIFFSSTMTINWIILYYAREMYQFMLSRFFGGVSVGALLTLNLFVISEFTSPDTRPFFLNIVAIISPAIGTGMGHILGILMHWRNVALVGLGTAVLGAILPFFWVESPHWLASKGRFEECQTAFRILHGETQNSERELQLLIKMEKSKLEVAKQTNCKPTLKRLAVVLKKKYFWDSILLSLFMDIYLVASGKVPFSLLGSVIIEDITGSSDVFAFTTLVDGLLLLGPCLSCFFIKRTSIRTMLFTTGFTANAILIVFSACLYFSNDQSYFNWINIGLLGLYFIIMNAGPFPLLEAIYSEMFPLELKLYIFTISGGILMFGFSLSVFLLPYMVRGIGYHGMFIVNALLMTLSLGYIWWKLPETKGKSLQEIEMYFKTKNFDVEEVLGNEQLKALI</sequence>
<comment type="subcellular location">
    <subcellularLocation>
        <location evidence="1">Membrane</location>
        <topology evidence="1">Multi-pass membrane protein</topology>
    </subcellularLocation>
</comment>
<reference evidence="7" key="1">
    <citation type="submission" date="2022-03" db="EMBL/GenBank/DDBJ databases">
        <authorList>
            <person name="Lindestad O."/>
        </authorList>
    </citation>
    <scope>NUCLEOTIDE SEQUENCE</scope>
</reference>
<comment type="caution">
    <text evidence="7">The sequence shown here is derived from an EMBL/GenBank/DDBJ whole genome shotgun (WGS) entry which is preliminary data.</text>
</comment>
<keyword evidence="4 5" id="KW-0472">Membrane</keyword>
<feature type="transmembrane region" description="Helical" evidence="5">
    <location>
        <begin position="81"/>
        <end position="104"/>
    </location>
</feature>
<dbReference type="GO" id="GO:0022857">
    <property type="term" value="F:transmembrane transporter activity"/>
    <property type="evidence" value="ECO:0007669"/>
    <property type="project" value="InterPro"/>
</dbReference>
<dbReference type="Proteomes" id="UP000838756">
    <property type="component" value="Unassembled WGS sequence"/>
</dbReference>
<dbReference type="Pfam" id="PF00083">
    <property type="entry name" value="Sugar_tr"/>
    <property type="match status" value="1"/>
</dbReference>
<proteinExistence type="predicted"/>
<dbReference type="InterPro" id="IPR050549">
    <property type="entry name" value="MFS_Trehalose_Transporter"/>
</dbReference>
<dbReference type="GO" id="GO:0016020">
    <property type="term" value="C:membrane"/>
    <property type="evidence" value="ECO:0007669"/>
    <property type="project" value="UniProtKB-SubCell"/>
</dbReference>
<evidence type="ECO:0000259" key="6">
    <source>
        <dbReference type="PROSITE" id="PS50850"/>
    </source>
</evidence>
<evidence type="ECO:0000256" key="3">
    <source>
        <dbReference type="ARBA" id="ARBA00022989"/>
    </source>
</evidence>
<keyword evidence="8" id="KW-1185">Reference proteome</keyword>
<evidence type="ECO:0000256" key="2">
    <source>
        <dbReference type="ARBA" id="ARBA00022692"/>
    </source>
</evidence>
<keyword evidence="3 5" id="KW-1133">Transmembrane helix</keyword>
<feature type="transmembrane region" description="Helical" evidence="5">
    <location>
        <begin position="23"/>
        <end position="42"/>
    </location>
</feature>
<evidence type="ECO:0000256" key="1">
    <source>
        <dbReference type="ARBA" id="ARBA00004141"/>
    </source>
</evidence>
<feature type="domain" description="Major facilitator superfamily (MFS) profile" evidence="6">
    <location>
        <begin position="1"/>
        <end position="387"/>
    </location>
</feature>
<feature type="transmembrane region" description="Helical" evidence="5">
    <location>
        <begin position="359"/>
        <end position="381"/>
    </location>
</feature>
<feature type="transmembrane region" description="Helical" evidence="5">
    <location>
        <begin position="265"/>
        <end position="288"/>
    </location>
</feature>
<dbReference type="Gene3D" id="1.20.1250.20">
    <property type="entry name" value="MFS general substrate transporter like domains"/>
    <property type="match status" value="1"/>
</dbReference>
<feature type="transmembrane region" description="Helical" evidence="5">
    <location>
        <begin position="294"/>
        <end position="317"/>
    </location>
</feature>
<dbReference type="InterPro" id="IPR020846">
    <property type="entry name" value="MFS_dom"/>
</dbReference>
<feature type="transmembrane region" description="Helical" evidence="5">
    <location>
        <begin position="329"/>
        <end position="353"/>
    </location>
</feature>
<dbReference type="PANTHER" id="PTHR48021:SF1">
    <property type="entry name" value="GH07001P-RELATED"/>
    <property type="match status" value="1"/>
</dbReference>
<name>A0A8S4RHS1_9NEOP</name>
<protein>
    <submittedName>
        <fullName evidence="7">Jg2051 protein</fullName>
    </submittedName>
</protein>
<gene>
    <name evidence="7" type="primary">jg2051</name>
    <name evidence="7" type="ORF">PAEG_LOCUS13464</name>
</gene>
<keyword evidence="2 5" id="KW-0812">Transmembrane</keyword>
<dbReference type="AlphaFoldDB" id="A0A8S4RHS1"/>
<evidence type="ECO:0000313" key="8">
    <source>
        <dbReference type="Proteomes" id="UP000838756"/>
    </source>
</evidence>
<accession>A0A8S4RHS1</accession>
<dbReference type="InterPro" id="IPR036259">
    <property type="entry name" value="MFS_trans_sf"/>
</dbReference>
<feature type="transmembrane region" description="Helical" evidence="5">
    <location>
        <begin position="237"/>
        <end position="258"/>
    </location>
</feature>
<evidence type="ECO:0000256" key="5">
    <source>
        <dbReference type="SAM" id="Phobius"/>
    </source>
</evidence>
<dbReference type="PROSITE" id="PS00216">
    <property type="entry name" value="SUGAR_TRANSPORT_1"/>
    <property type="match status" value="1"/>
</dbReference>
<evidence type="ECO:0000256" key="4">
    <source>
        <dbReference type="ARBA" id="ARBA00023136"/>
    </source>
</evidence>
<dbReference type="InterPro" id="IPR005829">
    <property type="entry name" value="Sugar_transporter_CS"/>
</dbReference>